<dbReference type="PANTHER" id="PTHR14927">
    <property type="entry name" value="NUCLEOLAR PROTEIN 10"/>
    <property type="match status" value="1"/>
</dbReference>
<feature type="region of interest" description="Disordered" evidence="6">
    <location>
        <begin position="597"/>
        <end position="623"/>
    </location>
</feature>
<dbReference type="InterPro" id="IPR015943">
    <property type="entry name" value="WD40/YVTN_repeat-like_dom_sf"/>
</dbReference>
<evidence type="ECO:0000259" key="7">
    <source>
        <dbReference type="Pfam" id="PF08159"/>
    </source>
</evidence>
<dbReference type="EMBL" id="KZ308309">
    <property type="protein sequence ID" value="KAG8227062.1"/>
    <property type="molecule type" value="Genomic_DNA"/>
</dbReference>
<evidence type="ECO:0000313" key="10">
    <source>
        <dbReference type="EMBL" id="KAG8227062.1"/>
    </source>
</evidence>
<name>A0A8K0NZ42_LADFU</name>
<dbReference type="InterPro" id="IPR056550">
    <property type="entry name" value="NOL10_2nd"/>
</dbReference>
<dbReference type="FunFam" id="2.130.10.10:FF:000980">
    <property type="entry name" value="Nucleolar protein 10"/>
    <property type="match status" value="1"/>
</dbReference>
<dbReference type="InterPro" id="IPR056551">
    <property type="entry name" value="Beta-prop_NOL10_N"/>
</dbReference>
<evidence type="ECO:0000256" key="2">
    <source>
        <dbReference type="ARBA" id="ARBA00005264"/>
    </source>
</evidence>
<dbReference type="GO" id="GO:0032040">
    <property type="term" value="C:small-subunit processome"/>
    <property type="evidence" value="ECO:0007669"/>
    <property type="project" value="TreeGrafter"/>
</dbReference>
<keyword evidence="4" id="KW-0677">Repeat</keyword>
<feature type="domain" description="Nucleolar protein 10-like second" evidence="8">
    <location>
        <begin position="385"/>
        <end position="433"/>
    </location>
</feature>
<evidence type="ECO:0000256" key="3">
    <source>
        <dbReference type="ARBA" id="ARBA00022574"/>
    </source>
</evidence>
<reference evidence="10" key="2">
    <citation type="submission" date="2017-10" db="EMBL/GenBank/DDBJ databases">
        <title>Ladona fulva Genome sequencing and assembly.</title>
        <authorList>
            <person name="Murali S."/>
            <person name="Richards S."/>
            <person name="Bandaranaike D."/>
            <person name="Bellair M."/>
            <person name="Blankenburg K."/>
            <person name="Chao H."/>
            <person name="Dinh H."/>
            <person name="Doddapaneni H."/>
            <person name="Dugan-Rocha S."/>
            <person name="Elkadiri S."/>
            <person name="Gnanaolivu R."/>
            <person name="Hernandez B."/>
            <person name="Skinner E."/>
            <person name="Javaid M."/>
            <person name="Lee S."/>
            <person name="Li M."/>
            <person name="Ming W."/>
            <person name="Munidasa M."/>
            <person name="Muniz J."/>
            <person name="Nguyen L."/>
            <person name="Hughes D."/>
            <person name="Osuji N."/>
            <person name="Pu L.-L."/>
            <person name="Puazo M."/>
            <person name="Qu C."/>
            <person name="Quiroz J."/>
            <person name="Raj R."/>
            <person name="Weissenberger G."/>
            <person name="Xin Y."/>
            <person name="Zou X."/>
            <person name="Han Y."/>
            <person name="Worley K."/>
            <person name="Muzny D."/>
            <person name="Gibbs R."/>
        </authorList>
    </citation>
    <scope>NUCLEOTIDE SEQUENCE</scope>
    <source>
        <strain evidence="10">Sampled in the wild</strain>
    </source>
</reference>
<sequence>MQVSDPNNVKVYNLSAGKSLPEWLSDRKRRALLKKDVDIRRRIELLQDFEMPGVCTSVKVSKDGQYVLAAGIYKPRVRCYDVNQLSMKFERCFDSEVVSFQILSEDYSKLVFLHCDRYVEFHAAHGKYYRLRIPKFGRDLAYHETTCDLYLVGASHEAYRLNLERGQFLAPLQTEASEINVVKVNDYHQLILFGTTEGKVEAWDPRSRTRVGLLDVALPCLTSRTERADPLFGPILPSVTSMAFDGPLNLGVGTASGQVLLYDIRSSRPRIVKDHMYGIPIRSLAFHQSGGPDGEVETSGSMVLSMDANVLKIWNSETGKLFTSIEAGVEFNSLEHVPHSGMFFIATENPKILTYYIPSLGPAPKWCGFLDNLTEEMEESVTETVYDDYKFITRNELEELCLSHLLGTNLLRAYMHGYFVDVRLYRKALAIADPFAYDRYKKRKIKEHIEEERKSRVQLKKLPKVNKELALKLMDEELRNKTKLEEGKKVKSGSTLLHDERFKALFENPDFEVDKNAEEYRLLNPVVSKLDKQRKKQLEKEIKRQAKFDEVEDEMEGKPSSDEEDNSVYGESSSEDEKEWTQEIKRQHRLIQAEKRMGFKKGYDESDDNEVSEQREEASKHSNVRPKFYEIRPGEEFSGLDMSATAAKKRARDAKASLGERLRKDDGSGKVKLLGSIGSREMTFALRKGKKEMRNREALKAHQAERRKLRRSAGSVLSKLKPKFWMGRRVQ</sequence>
<evidence type="ECO:0000256" key="6">
    <source>
        <dbReference type="SAM" id="MobiDB-lite"/>
    </source>
</evidence>
<evidence type="ECO:0000313" key="11">
    <source>
        <dbReference type="Proteomes" id="UP000792457"/>
    </source>
</evidence>
<comment type="subcellular location">
    <subcellularLocation>
        <location evidence="1">Nucleus</location>
        <location evidence="1">Nucleolus</location>
    </subcellularLocation>
</comment>
<protein>
    <recommendedName>
        <fullName evidence="12">Nucleolar protein 10</fullName>
    </recommendedName>
</protein>
<evidence type="ECO:0000259" key="8">
    <source>
        <dbReference type="Pfam" id="PF23097"/>
    </source>
</evidence>
<dbReference type="AlphaFoldDB" id="A0A8K0NZ42"/>
<dbReference type="PANTHER" id="PTHR14927:SF0">
    <property type="entry name" value="NUCLEOLAR PROTEIN 10"/>
    <property type="match status" value="1"/>
</dbReference>
<dbReference type="GO" id="GO:0000462">
    <property type="term" value="P:maturation of SSU-rRNA from tricistronic rRNA transcript (SSU-rRNA, 5.8S rRNA, LSU-rRNA)"/>
    <property type="evidence" value="ECO:0007669"/>
    <property type="project" value="TreeGrafter"/>
</dbReference>
<evidence type="ECO:0000256" key="1">
    <source>
        <dbReference type="ARBA" id="ARBA00004604"/>
    </source>
</evidence>
<dbReference type="SUPFAM" id="SSF50998">
    <property type="entry name" value="Quinoprotein alcohol dehydrogenase-like"/>
    <property type="match status" value="1"/>
</dbReference>
<keyword evidence="11" id="KW-1185">Reference proteome</keyword>
<dbReference type="Gene3D" id="2.130.10.10">
    <property type="entry name" value="YVTN repeat-like/Quinoprotein amine dehydrogenase"/>
    <property type="match status" value="1"/>
</dbReference>
<organism evidence="10 11">
    <name type="scientific">Ladona fulva</name>
    <name type="common">Scarce chaser dragonfly</name>
    <name type="synonym">Libellula fulva</name>
    <dbReference type="NCBI Taxonomy" id="123851"/>
    <lineage>
        <taxon>Eukaryota</taxon>
        <taxon>Metazoa</taxon>
        <taxon>Ecdysozoa</taxon>
        <taxon>Arthropoda</taxon>
        <taxon>Hexapoda</taxon>
        <taxon>Insecta</taxon>
        <taxon>Pterygota</taxon>
        <taxon>Palaeoptera</taxon>
        <taxon>Odonata</taxon>
        <taxon>Epiprocta</taxon>
        <taxon>Anisoptera</taxon>
        <taxon>Libelluloidea</taxon>
        <taxon>Libellulidae</taxon>
        <taxon>Ladona</taxon>
    </lineage>
</organism>
<evidence type="ECO:0000256" key="4">
    <source>
        <dbReference type="ARBA" id="ARBA00022737"/>
    </source>
</evidence>
<dbReference type="InterPro" id="IPR011047">
    <property type="entry name" value="Quinoprotein_ADH-like_sf"/>
</dbReference>
<feature type="domain" description="Nucleolar protein 10-like N-terminal" evidence="9">
    <location>
        <begin position="1"/>
        <end position="380"/>
    </location>
</feature>
<feature type="domain" description="NUC153" evidence="7">
    <location>
        <begin position="499"/>
        <end position="526"/>
    </location>
</feature>
<comment type="caution">
    <text evidence="10">The sequence shown here is derived from an EMBL/GenBank/DDBJ whole genome shotgun (WGS) entry which is preliminary data.</text>
</comment>
<keyword evidence="5" id="KW-0539">Nucleus</keyword>
<dbReference type="Pfam" id="PF08159">
    <property type="entry name" value="NUC153"/>
    <property type="match status" value="1"/>
</dbReference>
<dbReference type="Pfam" id="PF23097">
    <property type="entry name" value="NOL10_2nd"/>
    <property type="match status" value="1"/>
</dbReference>
<dbReference type="Pfam" id="PF23098">
    <property type="entry name" value="Beta-prop_NOL10_N"/>
    <property type="match status" value="1"/>
</dbReference>
<evidence type="ECO:0008006" key="12">
    <source>
        <dbReference type="Google" id="ProtNLM"/>
    </source>
</evidence>
<proteinExistence type="inferred from homology"/>
<dbReference type="InterPro" id="IPR040382">
    <property type="entry name" value="NOL10/Enp2"/>
</dbReference>
<dbReference type="InterPro" id="IPR012580">
    <property type="entry name" value="NUC153"/>
</dbReference>
<dbReference type="Proteomes" id="UP000792457">
    <property type="component" value="Unassembled WGS sequence"/>
</dbReference>
<keyword evidence="3" id="KW-0853">WD repeat</keyword>
<reference evidence="10" key="1">
    <citation type="submission" date="2013-04" db="EMBL/GenBank/DDBJ databases">
        <authorList>
            <person name="Qu J."/>
            <person name="Murali S.C."/>
            <person name="Bandaranaike D."/>
            <person name="Bellair M."/>
            <person name="Blankenburg K."/>
            <person name="Chao H."/>
            <person name="Dinh H."/>
            <person name="Doddapaneni H."/>
            <person name="Downs B."/>
            <person name="Dugan-Rocha S."/>
            <person name="Elkadiri S."/>
            <person name="Gnanaolivu R.D."/>
            <person name="Hernandez B."/>
            <person name="Javaid M."/>
            <person name="Jayaseelan J.C."/>
            <person name="Lee S."/>
            <person name="Li M."/>
            <person name="Ming W."/>
            <person name="Munidasa M."/>
            <person name="Muniz J."/>
            <person name="Nguyen L."/>
            <person name="Ongeri F."/>
            <person name="Osuji N."/>
            <person name="Pu L.-L."/>
            <person name="Puazo M."/>
            <person name="Qu C."/>
            <person name="Quiroz J."/>
            <person name="Raj R."/>
            <person name="Weissenberger G."/>
            <person name="Xin Y."/>
            <person name="Zou X."/>
            <person name="Han Y."/>
            <person name="Richards S."/>
            <person name="Worley K."/>
            <person name="Muzny D."/>
            <person name="Gibbs R."/>
        </authorList>
    </citation>
    <scope>NUCLEOTIDE SEQUENCE</scope>
    <source>
        <strain evidence="10">Sampled in the wild</strain>
    </source>
</reference>
<evidence type="ECO:0000259" key="9">
    <source>
        <dbReference type="Pfam" id="PF23098"/>
    </source>
</evidence>
<feature type="region of interest" description="Disordered" evidence="6">
    <location>
        <begin position="546"/>
        <end position="584"/>
    </location>
</feature>
<comment type="similarity">
    <text evidence="2">Belongs to the WD repeat NOL10/ENP2 family.</text>
</comment>
<accession>A0A8K0NZ42</accession>
<gene>
    <name evidence="10" type="ORF">J437_LFUL013246</name>
</gene>
<dbReference type="OrthoDB" id="273340at2759"/>
<evidence type="ECO:0000256" key="5">
    <source>
        <dbReference type="ARBA" id="ARBA00023242"/>
    </source>
</evidence>
<dbReference type="GO" id="GO:0030686">
    <property type="term" value="C:90S preribosome"/>
    <property type="evidence" value="ECO:0007669"/>
    <property type="project" value="TreeGrafter"/>
</dbReference>